<accession>A0ABU9L1X0</accession>
<feature type="transmembrane region" description="Helical" evidence="1">
    <location>
        <begin position="352"/>
        <end position="373"/>
    </location>
</feature>
<evidence type="ECO:0000313" key="3">
    <source>
        <dbReference type="EMBL" id="MEL4456438.1"/>
    </source>
</evidence>
<feature type="transmembrane region" description="Helical" evidence="1">
    <location>
        <begin position="52"/>
        <end position="77"/>
    </location>
</feature>
<dbReference type="Proteomes" id="UP001474120">
    <property type="component" value="Unassembled WGS sequence"/>
</dbReference>
<dbReference type="EMBL" id="JBCDNA010000002">
    <property type="protein sequence ID" value="MEL4456438.1"/>
    <property type="molecule type" value="Genomic_DNA"/>
</dbReference>
<feature type="transmembrane region" description="Helical" evidence="1">
    <location>
        <begin position="141"/>
        <end position="157"/>
    </location>
</feature>
<dbReference type="Pfam" id="PF07786">
    <property type="entry name" value="HGSNAT_cat"/>
    <property type="match status" value="1"/>
</dbReference>
<gene>
    <name evidence="3" type="ORF">AABB81_11055</name>
</gene>
<organism evidence="3 4">
    <name type="scientific">Lutimonas vermicola</name>
    <dbReference type="NCBI Taxonomy" id="414288"/>
    <lineage>
        <taxon>Bacteria</taxon>
        <taxon>Pseudomonadati</taxon>
        <taxon>Bacteroidota</taxon>
        <taxon>Flavobacteriia</taxon>
        <taxon>Flavobacteriales</taxon>
        <taxon>Flavobacteriaceae</taxon>
        <taxon>Lutimonas</taxon>
    </lineage>
</organism>
<dbReference type="PANTHER" id="PTHR40407:SF1">
    <property type="entry name" value="HEPARAN-ALPHA-GLUCOSAMINIDE N-ACETYLTRANSFERASE CATALYTIC DOMAIN-CONTAINING PROTEIN"/>
    <property type="match status" value="1"/>
</dbReference>
<dbReference type="RefSeq" id="WP_342160575.1">
    <property type="nucleotide sequence ID" value="NZ_JBCDNA010000002.1"/>
</dbReference>
<keyword evidence="4" id="KW-1185">Reference proteome</keyword>
<evidence type="ECO:0000256" key="1">
    <source>
        <dbReference type="SAM" id="Phobius"/>
    </source>
</evidence>
<dbReference type="InterPro" id="IPR012429">
    <property type="entry name" value="HGSNAT_cat"/>
</dbReference>
<feature type="transmembrane region" description="Helical" evidence="1">
    <location>
        <begin position="272"/>
        <end position="290"/>
    </location>
</feature>
<feature type="transmembrane region" description="Helical" evidence="1">
    <location>
        <begin position="12"/>
        <end position="32"/>
    </location>
</feature>
<keyword evidence="1" id="KW-0812">Transmembrane</keyword>
<feature type="transmembrane region" description="Helical" evidence="1">
    <location>
        <begin position="117"/>
        <end position="136"/>
    </location>
</feature>
<keyword evidence="1" id="KW-1133">Transmembrane helix</keyword>
<keyword evidence="1" id="KW-0472">Membrane</keyword>
<feature type="transmembrane region" description="Helical" evidence="1">
    <location>
        <begin position="223"/>
        <end position="240"/>
    </location>
</feature>
<feature type="transmembrane region" description="Helical" evidence="1">
    <location>
        <begin position="89"/>
        <end position="111"/>
    </location>
</feature>
<reference evidence="3 4" key="1">
    <citation type="submission" date="2024-04" db="EMBL/GenBank/DDBJ databases">
        <title>whole genome sequencing of Lutimonas vermicola strain IMCC1616.</title>
        <authorList>
            <person name="Bae S.S."/>
        </authorList>
    </citation>
    <scope>NUCLEOTIDE SEQUENCE [LARGE SCALE GENOMIC DNA]</scope>
    <source>
        <strain evidence="3 4">IMCC1616</strain>
    </source>
</reference>
<feature type="domain" description="Heparan-alpha-glucosaminide N-acetyltransferase catalytic" evidence="2">
    <location>
        <begin position="8"/>
        <end position="224"/>
    </location>
</feature>
<feature type="transmembrane region" description="Helical" evidence="1">
    <location>
        <begin position="310"/>
        <end position="332"/>
    </location>
</feature>
<evidence type="ECO:0000313" key="4">
    <source>
        <dbReference type="Proteomes" id="UP001474120"/>
    </source>
</evidence>
<proteinExistence type="predicted"/>
<evidence type="ECO:0000259" key="2">
    <source>
        <dbReference type="Pfam" id="PF07786"/>
    </source>
</evidence>
<comment type="caution">
    <text evidence="3">The sequence shown here is derived from an EMBL/GenBank/DDBJ whole genome shotgun (WGS) entry which is preliminary data.</text>
</comment>
<feature type="transmembrane region" description="Helical" evidence="1">
    <location>
        <begin position="190"/>
        <end position="211"/>
    </location>
</feature>
<sequence length="393" mass="45813">MNKTSSQRIISLDILKGLVMIIMTLDHVRDYFHYDAFFYDPTDLSQTSPALFLTRFITHFCAPVFVLLAGTSAYLVGRRMSKKELSVWLLKRGLWLIFLEITVIRFAWVFSTNLTPIWLGVIWAIGAGMISLALFIRLPKFFSLSVAMLMIFGHNALDGFYPEGNEFLASVWKLSHVRSQILLGNLEIKVIYPVIPWLGLIIVGYYFGSLYQPEYNRKKRLRILLYSGISCLLLFTALRFDNLYGDPSPWTIQSSPVFSFLSFINVTKYPPSLLYLLITIGPSLIFLYLFERLDFSWLKPVVTIGRVPMFWYIVHLFVIHFVAMIAAMLTGYKFSDMILTDFVTLEPQLKGYGFPLWAVYLFWIGICLFLYPVSRWYDNYKRANRDKWWLSYL</sequence>
<dbReference type="PANTHER" id="PTHR40407">
    <property type="entry name" value="MEMBRANE PROTEIN-LIKE PROTEIN"/>
    <property type="match status" value="1"/>
</dbReference>
<protein>
    <submittedName>
        <fullName evidence="3">Heparan-alpha-glucosaminide N-acetyltransferase domain-containing protein</fullName>
    </submittedName>
</protein>
<name>A0ABU9L1X0_9FLAO</name>